<dbReference type="PANTHER" id="PTHR44591">
    <property type="entry name" value="STRESS RESPONSE REGULATOR PROTEIN 1"/>
    <property type="match status" value="1"/>
</dbReference>
<evidence type="ECO:0000256" key="2">
    <source>
        <dbReference type="PROSITE-ProRule" id="PRU00169"/>
    </source>
</evidence>
<dbReference type="SMART" id="SM00448">
    <property type="entry name" value="REC"/>
    <property type="match status" value="1"/>
</dbReference>
<evidence type="ECO:0000256" key="1">
    <source>
        <dbReference type="ARBA" id="ARBA00022553"/>
    </source>
</evidence>
<dbReference type="GO" id="GO:0000160">
    <property type="term" value="P:phosphorelay signal transduction system"/>
    <property type="evidence" value="ECO:0007669"/>
    <property type="project" value="InterPro"/>
</dbReference>
<name>A0A841JS45_9BACT</name>
<dbReference type="Pfam" id="PF00072">
    <property type="entry name" value="Response_reg"/>
    <property type="match status" value="1"/>
</dbReference>
<keyword evidence="1 2" id="KW-0597">Phosphoprotein</keyword>
<protein>
    <submittedName>
        <fullName evidence="4">CheY-like chemotaxis protein</fullName>
    </submittedName>
</protein>
<dbReference type="EMBL" id="JACHEK010000003">
    <property type="protein sequence ID" value="MBB6143980.1"/>
    <property type="molecule type" value="Genomic_DNA"/>
</dbReference>
<reference evidence="4 5" key="1">
    <citation type="submission" date="2020-08" db="EMBL/GenBank/DDBJ databases">
        <title>Genomic Encyclopedia of Type Strains, Phase IV (KMG-IV): sequencing the most valuable type-strain genomes for metagenomic binning, comparative biology and taxonomic classification.</title>
        <authorList>
            <person name="Goeker M."/>
        </authorList>
    </citation>
    <scope>NUCLEOTIDE SEQUENCE [LARGE SCALE GENOMIC DNA]</scope>
    <source>
        <strain evidence="4 5">DSM 103733</strain>
    </source>
</reference>
<dbReference type="Proteomes" id="UP000538666">
    <property type="component" value="Unassembled WGS sequence"/>
</dbReference>
<dbReference type="AlphaFoldDB" id="A0A841JS45"/>
<feature type="domain" description="Response regulatory" evidence="3">
    <location>
        <begin position="6"/>
        <end position="117"/>
    </location>
</feature>
<sequence>MATNSLILCIDDEVLGLQIRKVVLERAGYQVLTAADGESGLNLFEKYAVDAVILDYFMPGMNGGEVAVQMRRARANVPIVLLSAYIDLPTDVVRSVDSILMKGDGPGILMEKVQELLASPGYEGKGR</sequence>
<comment type="caution">
    <text evidence="4">The sequence shown here is derived from an EMBL/GenBank/DDBJ whole genome shotgun (WGS) entry which is preliminary data.</text>
</comment>
<dbReference type="PROSITE" id="PS50110">
    <property type="entry name" value="RESPONSE_REGULATORY"/>
    <property type="match status" value="1"/>
</dbReference>
<dbReference type="CDD" id="cd00156">
    <property type="entry name" value="REC"/>
    <property type="match status" value="1"/>
</dbReference>
<dbReference type="RefSeq" id="WP_050058465.1">
    <property type="nucleotide sequence ID" value="NZ_JACHEK010000003.1"/>
</dbReference>
<feature type="modified residue" description="4-aspartylphosphate" evidence="2">
    <location>
        <position position="55"/>
    </location>
</feature>
<dbReference type="Gene3D" id="3.40.50.2300">
    <property type="match status" value="1"/>
</dbReference>
<gene>
    <name evidence="4" type="ORF">HNQ77_001929</name>
</gene>
<dbReference type="InterPro" id="IPR001789">
    <property type="entry name" value="Sig_transdc_resp-reg_receiver"/>
</dbReference>
<evidence type="ECO:0000313" key="5">
    <source>
        <dbReference type="Proteomes" id="UP000538666"/>
    </source>
</evidence>
<dbReference type="InterPro" id="IPR011006">
    <property type="entry name" value="CheY-like_superfamily"/>
</dbReference>
<dbReference type="PANTHER" id="PTHR44591:SF3">
    <property type="entry name" value="RESPONSE REGULATORY DOMAIN-CONTAINING PROTEIN"/>
    <property type="match status" value="1"/>
</dbReference>
<evidence type="ECO:0000313" key="4">
    <source>
        <dbReference type="EMBL" id="MBB6143980.1"/>
    </source>
</evidence>
<proteinExistence type="predicted"/>
<organism evidence="4 5">
    <name type="scientific">Silvibacterium bohemicum</name>
    <dbReference type="NCBI Taxonomy" id="1577686"/>
    <lineage>
        <taxon>Bacteria</taxon>
        <taxon>Pseudomonadati</taxon>
        <taxon>Acidobacteriota</taxon>
        <taxon>Terriglobia</taxon>
        <taxon>Terriglobales</taxon>
        <taxon>Acidobacteriaceae</taxon>
        <taxon>Silvibacterium</taxon>
    </lineage>
</organism>
<accession>A0A841JS45</accession>
<keyword evidence="5" id="KW-1185">Reference proteome</keyword>
<dbReference type="InterPro" id="IPR050595">
    <property type="entry name" value="Bact_response_regulator"/>
</dbReference>
<evidence type="ECO:0000259" key="3">
    <source>
        <dbReference type="PROSITE" id="PS50110"/>
    </source>
</evidence>
<dbReference type="SUPFAM" id="SSF52172">
    <property type="entry name" value="CheY-like"/>
    <property type="match status" value="1"/>
</dbReference>